<organism evidence="2 3">
    <name type="scientific">Datura stramonium</name>
    <name type="common">Jimsonweed</name>
    <name type="synonym">Common thornapple</name>
    <dbReference type="NCBI Taxonomy" id="4076"/>
    <lineage>
        <taxon>Eukaryota</taxon>
        <taxon>Viridiplantae</taxon>
        <taxon>Streptophyta</taxon>
        <taxon>Embryophyta</taxon>
        <taxon>Tracheophyta</taxon>
        <taxon>Spermatophyta</taxon>
        <taxon>Magnoliopsida</taxon>
        <taxon>eudicotyledons</taxon>
        <taxon>Gunneridae</taxon>
        <taxon>Pentapetalae</taxon>
        <taxon>asterids</taxon>
        <taxon>lamiids</taxon>
        <taxon>Solanales</taxon>
        <taxon>Solanaceae</taxon>
        <taxon>Solanoideae</taxon>
        <taxon>Datureae</taxon>
        <taxon>Datura</taxon>
    </lineage>
</organism>
<feature type="compositionally biased region" description="Acidic residues" evidence="1">
    <location>
        <begin position="1"/>
        <end position="11"/>
    </location>
</feature>
<dbReference type="Proteomes" id="UP000823775">
    <property type="component" value="Unassembled WGS sequence"/>
</dbReference>
<evidence type="ECO:0000313" key="2">
    <source>
        <dbReference type="EMBL" id="MCD9561157.1"/>
    </source>
</evidence>
<evidence type="ECO:0000256" key="1">
    <source>
        <dbReference type="SAM" id="MobiDB-lite"/>
    </source>
</evidence>
<sequence length="141" mass="16066">MSKEDDEEQIEDVNCSAPPPSQPGADSDYVMMPTPSIQRQQHIPYGLIIDSELDVDLRPQVIAEAKTRLQMRMTHSRFSKTKVIDFRGDQHGASETKNLLYSPNKLRWKGKDAVNENQLEFERQQKISKLKVRKGTGVAQV</sequence>
<reference evidence="2 3" key="1">
    <citation type="journal article" date="2021" name="BMC Genomics">
        <title>Datura genome reveals duplications of psychoactive alkaloid biosynthetic genes and high mutation rate following tissue culture.</title>
        <authorList>
            <person name="Rajewski A."/>
            <person name="Carter-House D."/>
            <person name="Stajich J."/>
            <person name="Litt A."/>
        </authorList>
    </citation>
    <scope>NUCLEOTIDE SEQUENCE [LARGE SCALE GENOMIC DNA]</scope>
    <source>
        <strain evidence="2">AR-01</strain>
    </source>
</reference>
<keyword evidence="3" id="KW-1185">Reference proteome</keyword>
<proteinExistence type="predicted"/>
<protein>
    <submittedName>
        <fullName evidence="2">60S ribosomal protein L32</fullName>
    </submittedName>
</protein>
<dbReference type="GO" id="GO:0005840">
    <property type="term" value="C:ribosome"/>
    <property type="evidence" value="ECO:0007669"/>
    <property type="project" value="UniProtKB-KW"/>
</dbReference>
<accession>A0ABS8UQG2</accession>
<name>A0ABS8UQG2_DATST</name>
<evidence type="ECO:0000313" key="3">
    <source>
        <dbReference type="Proteomes" id="UP000823775"/>
    </source>
</evidence>
<dbReference type="EMBL" id="JACEIK010002436">
    <property type="protein sequence ID" value="MCD9561157.1"/>
    <property type="molecule type" value="Genomic_DNA"/>
</dbReference>
<keyword evidence="2" id="KW-0687">Ribonucleoprotein</keyword>
<comment type="caution">
    <text evidence="2">The sequence shown here is derived from an EMBL/GenBank/DDBJ whole genome shotgun (WGS) entry which is preliminary data.</text>
</comment>
<gene>
    <name evidence="2" type="primary">RPL32_1</name>
    <name evidence="2" type="ORF">HAX54_020133</name>
</gene>
<keyword evidence="2" id="KW-0689">Ribosomal protein</keyword>
<feature type="region of interest" description="Disordered" evidence="1">
    <location>
        <begin position="1"/>
        <end position="32"/>
    </location>
</feature>